<name>A0A3M7QK58_BRAPC</name>
<feature type="non-terminal residue" evidence="2">
    <location>
        <position position="96"/>
    </location>
</feature>
<gene>
    <name evidence="2" type="ORF">BpHYR1_018441</name>
</gene>
<keyword evidence="1" id="KW-1133">Transmembrane helix</keyword>
<reference evidence="2 3" key="1">
    <citation type="journal article" date="2018" name="Sci. Rep.">
        <title>Genomic signatures of local adaptation to the degree of environmental predictability in rotifers.</title>
        <authorList>
            <person name="Franch-Gras L."/>
            <person name="Hahn C."/>
            <person name="Garcia-Roger E.M."/>
            <person name="Carmona M.J."/>
            <person name="Serra M."/>
            <person name="Gomez A."/>
        </authorList>
    </citation>
    <scope>NUCLEOTIDE SEQUENCE [LARGE SCALE GENOMIC DNA]</scope>
    <source>
        <strain evidence="2">HYR1</strain>
    </source>
</reference>
<sequence>MELLEKNGMARTEYNGWNVWNGLNGTVGMVMEWNLDAFFKNACQFRSFLRNGTFYFCKNHCMRNEEMNKIISFILALLIALDKSFLMINVLQLEAG</sequence>
<dbReference type="EMBL" id="REGN01005893">
    <property type="protein sequence ID" value="RNA11663.1"/>
    <property type="molecule type" value="Genomic_DNA"/>
</dbReference>
<proteinExistence type="predicted"/>
<comment type="caution">
    <text evidence="2">The sequence shown here is derived from an EMBL/GenBank/DDBJ whole genome shotgun (WGS) entry which is preliminary data.</text>
</comment>
<evidence type="ECO:0000256" key="1">
    <source>
        <dbReference type="SAM" id="Phobius"/>
    </source>
</evidence>
<dbReference type="Proteomes" id="UP000276133">
    <property type="component" value="Unassembled WGS sequence"/>
</dbReference>
<keyword evidence="3" id="KW-1185">Reference proteome</keyword>
<keyword evidence="1" id="KW-0812">Transmembrane</keyword>
<organism evidence="2 3">
    <name type="scientific">Brachionus plicatilis</name>
    <name type="common">Marine rotifer</name>
    <name type="synonym">Brachionus muelleri</name>
    <dbReference type="NCBI Taxonomy" id="10195"/>
    <lineage>
        <taxon>Eukaryota</taxon>
        <taxon>Metazoa</taxon>
        <taxon>Spiralia</taxon>
        <taxon>Gnathifera</taxon>
        <taxon>Rotifera</taxon>
        <taxon>Eurotatoria</taxon>
        <taxon>Monogononta</taxon>
        <taxon>Pseudotrocha</taxon>
        <taxon>Ploima</taxon>
        <taxon>Brachionidae</taxon>
        <taxon>Brachionus</taxon>
    </lineage>
</organism>
<keyword evidence="1" id="KW-0472">Membrane</keyword>
<feature type="transmembrane region" description="Helical" evidence="1">
    <location>
        <begin position="70"/>
        <end position="91"/>
    </location>
</feature>
<accession>A0A3M7QK58</accession>
<evidence type="ECO:0000313" key="3">
    <source>
        <dbReference type="Proteomes" id="UP000276133"/>
    </source>
</evidence>
<protein>
    <submittedName>
        <fullName evidence="2">Uncharacterized protein</fullName>
    </submittedName>
</protein>
<dbReference type="AlphaFoldDB" id="A0A3M7QK58"/>
<evidence type="ECO:0000313" key="2">
    <source>
        <dbReference type="EMBL" id="RNA11663.1"/>
    </source>
</evidence>